<sequence>MFKAGIYHRPESEDITLLSEDTVAIRIKTALNDIKKIKLLYGDPYLISADKPAISQFLIKKRHDDIYDYWELELEQKTKRLAYAFLLEDYDGEVSLYADQQFYHPNKQISENGSAFFKLPYFHLIDASIGPRWVKETVWYQIFPDRFNNGNINNDPVKTLPWDSTVSPQSDSFYGGDLEGIIEKLDYLIDLGINGLYLTPIFKAPSNHKYDTSDYYEVDVNFGDKATLKKLIDEAHKRNMRVMLDAVFNHIGDQSPIWQDVIKNENQSQYIDWFHINHFPIAVNSDITDEAFSKKANYDTFAFTPHMPKWNTSNLEVQEYLLSIGEYWVKEFDIDAWRLDVANEVDHHFWRQFSTRMKQIKPNIYILGEIWHTSQPWLDGSQFDGVMNYAYMQHIKDFFIQNDQTPEEFTNRLTHELMLYSDTTNQMMFNLLDSHDTARIQTEVSNEKIVRQLLMFMFMQPGTPDIYYGTELGMTGGDDPDNRKPMAWQLANEDNITYQNTKIIIKIRRQYAKLFAEGNLVLIPLQDGIVVKRQLGQKIITGVFSRQSTLPIEDVSGMTVLFGNEDILERKLAPHSVFVYLTK</sequence>
<proteinExistence type="predicted"/>
<dbReference type="SUPFAM" id="SSF51445">
    <property type="entry name" value="(Trans)glycosidases"/>
    <property type="match status" value="1"/>
</dbReference>
<dbReference type="GO" id="GO:0016798">
    <property type="term" value="F:hydrolase activity, acting on glycosyl bonds"/>
    <property type="evidence" value="ECO:0007669"/>
    <property type="project" value="UniProtKB-KW"/>
</dbReference>
<name>A0ABW1RRE9_9LACO</name>
<comment type="caution">
    <text evidence="4">The sequence shown here is derived from an EMBL/GenBank/DDBJ whole genome shotgun (WGS) entry which is preliminary data.</text>
</comment>
<dbReference type="Gene3D" id="2.60.40.10">
    <property type="entry name" value="Immunoglobulins"/>
    <property type="match status" value="1"/>
</dbReference>
<evidence type="ECO:0000256" key="1">
    <source>
        <dbReference type="ARBA" id="ARBA00022801"/>
    </source>
</evidence>
<keyword evidence="2 4" id="KW-0326">Glycosidase</keyword>
<dbReference type="SUPFAM" id="SSF81296">
    <property type="entry name" value="E set domains"/>
    <property type="match status" value="1"/>
</dbReference>
<dbReference type="InterPro" id="IPR014756">
    <property type="entry name" value="Ig_E-set"/>
</dbReference>
<dbReference type="PANTHER" id="PTHR10357">
    <property type="entry name" value="ALPHA-AMYLASE FAMILY MEMBER"/>
    <property type="match status" value="1"/>
</dbReference>
<dbReference type="Gene3D" id="3.20.20.80">
    <property type="entry name" value="Glycosidases"/>
    <property type="match status" value="1"/>
</dbReference>
<protein>
    <submittedName>
        <fullName evidence="4">Glycoside hydrolase family 13 protein</fullName>
        <ecNumber evidence="4">3.2.1.-</ecNumber>
    </submittedName>
</protein>
<dbReference type="Gene3D" id="3.90.400.10">
    <property type="entry name" value="Oligo-1,6-glucosidase, Domain 2"/>
    <property type="match status" value="1"/>
</dbReference>
<evidence type="ECO:0000313" key="5">
    <source>
        <dbReference type="Proteomes" id="UP001596158"/>
    </source>
</evidence>
<organism evidence="4 5">
    <name type="scientific">Weissella sagaensis</name>
    <dbReference type="NCBI Taxonomy" id="2559928"/>
    <lineage>
        <taxon>Bacteria</taxon>
        <taxon>Bacillati</taxon>
        <taxon>Bacillota</taxon>
        <taxon>Bacilli</taxon>
        <taxon>Lactobacillales</taxon>
        <taxon>Lactobacillaceae</taxon>
        <taxon>Weissella</taxon>
    </lineage>
</organism>
<dbReference type="CDD" id="cd11338">
    <property type="entry name" value="AmyAc_CMD"/>
    <property type="match status" value="1"/>
</dbReference>
<dbReference type="EMBL" id="JBHSSG010000006">
    <property type="protein sequence ID" value="MFC6178016.1"/>
    <property type="molecule type" value="Genomic_DNA"/>
</dbReference>
<dbReference type="Proteomes" id="UP001596158">
    <property type="component" value="Unassembled WGS sequence"/>
</dbReference>
<dbReference type="InterPro" id="IPR004185">
    <property type="entry name" value="Glyco_hydro_13_lg-like_dom"/>
</dbReference>
<evidence type="ECO:0000259" key="3">
    <source>
        <dbReference type="SMART" id="SM00642"/>
    </source>
</evidence>
<dbReference type="InterPro" id="IPR045857">
    <property type="entry name" value="O16G_dom_2"/>
</dbReference>
<dbReference type="PANTHER" id="PTHR10357:SF210">
    <property type="entry name" value="MALTODEXTRIN GLUCOSIDASE"/>
    <property type="match status" value="1"/>
</dbReference>
<feature type="domain" description="Glycosyl hydrolase family 13 catalytic" evidence="3">
    <location>
        <begin position="141"/>
        <end position="508"/>
    </location>
</feature>
<dbReference type="SMART" id="SM00642">
    <property type="entry name" value="Aamy"/>
    <property type="match status" value="1"/>
</dbReference>
<dbReference type="InterPro" id="IPR013783">
    <property type="entry name" value="Ig-like_fold"/>
</dbReference>
<dbReference type="RefSeq" id="WP_137600803.1">
    <property type="nucleotide sequence ID" value="NZ_BJDT01000007.1"/>
</dbReference>
<evidence type="ECO:0000313" key="4">
    <source>
        <dbReference type="EMBL" id="MFC6178016.1"/>
    </source>
</evidence>
<keyword evidence="1 4" id="KW-0378">Hydrolase</keyword>
<gene>
    <name evidence="4" type="ORF">ACFQGR_01125</name>
</gene>
<keyword evidence="5" id="KW-1185">Reference proteome</keyword>
<reference evidence="5" key="1">
    <citation type="journal article" date="2019" name="Int. J. Syst. Evol. Microbiol.">
        <title>The Global Catalogue of Microorganisms (GCM) 10K type strain sequencing project: providing services to taxonomists for standard genome sequencing and annotation.</title>
        <authorList>
            <consortium name="The Broad Institute Genomics Platform"/>
            <consortium name="The Broad Institute Genome Sequencing Center for Infectious Disease"/>
            <person name="Wu L."/>
            <person name="Ma J."/>
        </authorList>
    </citation>
    <scope>NUCLEOTIDE SEQUENCE [LARGE SCALE GENOMIC DNA]</scope>
    <source>
        <strain evidence="5">CCM 8924</strain>
    </source>
</reference>
<accession>A0ABW1RRE9</accession>
<dbReference type="EC" id="3.2.1.-" evidence="4"/>
<dbReference type="CDD" id="cd02857">
    <property type="entry name" value="E_set_CDase_PDE_N"/>
    <property type="match status" value="1"/>
</dbReference>
<dbReference type="InterPro" id="IPR017853">
    <property type="entry name" value="GH"/>
</dbReference>
<evidence type="ECO:0000256" key="2">
    <source>
        <dbReference type="ARBA" id="ARBA00023295"/>
    </source>
</evidence>
<dbReference type="Pfam" id="PF00128">
    <property type="entry name" value="Alpha-amylase"/>
    <property type="match status" value="1"/>
</dbReference>
<dbReference type="InterPro" id="IPR006047">
    <property type="entry name" value="GH13_cat_dom"/>
</dbReference>
<dbReference type="Pfam" id="PF02903">
    <property type="entry name" value="Alpha-amylase_N"/>
    <property type="match status" value="1"/>
</dbReference>